<protein>
    <submittedName>
        <fullName evidence="9">Cbb3-type cytochrome c oxidase subunit I</fullName>
    </submittedName>
</protein>
<dbReference type="GO" id="GO:0016020">
    <property type="term" value="C:membrane"/>
    <property type="evidence" value="ECO:0007669"/>
    <property type="project" value="UniProtKB-SubCell"/>
</dbReference>
<feature type="region of interest" description="Disordered" evidence="6">
    <location>
        <begin position="580"/>
        <end position="618"/>
    </location>
</feature>
<keyword evidence="5" id="KW-0349">Heme</keyword>
<dbReference type="PROSITE" id="PS00077">
    <property type="entry name" value="COX1_CUB"/>
    <property type="match status" value="1"/>
</dbReference>
<dbReference type="PANTHER" id="PTHR10422">
    <property type="entry name" value="CYTOCHROME C OXIDASE SUBUNIT 1"/>
    <property type="match status" value="1"/>
</dbReference>
<feature type="transmembrane region" description="Helical" evidence="7">
    <location>
        <begin position="216"/>
        <end position="240"/>
    </location>
</feature>
<evidence type="ECO:0000256" key="7">
    <source>
        <dbReference type="SAM" id="Phobius"/>
    </source>
</evidence>
<evidence type="ECO:0000256" key="3">
    <source>
        <dbReference type="ARBA" id="ARBA00022989"/>
    </source>
</evidence>
<keyword evidence="5" id="KW-0813">Transport</keyword>
<evidence type="ECO:0000256" key="4">
    <source>
        <dbReference type="ARBA" id="ARBA00023136"/>
    </source>
</evidence>
<dbReference type="InterPro" id="IPR023615">
    <property type="entry name" value="Cyt_c_Oxase_su1_BS"/>
</dbReference>
<feature type="transmembrane region" description="Helical" evidence="7">
    <location>
        <begin position="525"/>
        <end position="542"/>
    </location>
</feature>
<proteinExistence type="inferred from homology"/>
<comment type="subcellular location">
    <subcellularLocation>
        <location evidence="1">Membrane</location>
        <topology evidence="1">Multi-pass membrane protein</topology>
    </subcellularLocation>
</comment>
<keyword evidence="4 7" id="KW-0472">Membrane</keyword>
<keyword evidence="5" id="KW-0479">Metal-binding</keyword>
<dbReference type="Gene3D" id="1.20.210.10">
    <property type="entry name" value="Cytochrome c oxidase-like, subunit I domain"/>
    <property type="match status" value="1"/>
</dbReference>
<reference evidence="9 10" key="1">
    <citation type="journal article" date="2019" name="Int. J. Syst. Evol. Microbiol.">
        <title>The Global Catalogue of Microorganisms (GCM) 10K type strain sequencing project: providing services to taxonomists for standard genome sequencing and annotation.</title>
        <authorList>
            <consortium name="The Broad Institute Genomics Platform"/>
            <consortium name="The Broad Institute Genome Sequencing Center for Infectious Disease"/>
            <person name="Wu L."/>
            <person name="Ma J."/>
        </authorList>
    </citation>
    <scope>NUCLEOTIDE SEQUENCE [LARGE SCALE GENOMIC DNA]</scope>
    <source>
        <strain evidence="9 10">PSRA2</strain>
    </source>
</reference>
<feature type="domain" description="Cytochrome oxidase subunit I profile" evidence="8">
    <location>
        <begin position="53"/>
        <end position="590"/>
    </location>
</feature>
<keyword evidence="5" id="KW-0249">Electron transport</keyword>
<feature type="transmembrane region" description="Helical" evidence="7">
    <location>
        <begin position="68"/>
        <end position="85"/>
    </location>
</feature>
<dbReference type="PRINTS" id="PR01165">
    <property type="entry name" value="CYCOXIDASEI"/>
</dbReference>
<dbReference type="Pfam" id="PF00115">
    <property type="entry name" value="COX1"/>
    <property type="match status" value="1"/>
</dbReference>
<keyword evidence="2 5" id="KW-0812">Transmembrane</keyword>
<dbReference type="SUPFAM" id="SSF81442">
    <property type="entry name" value="Cytochrome c oxidase subunit I-like"/>
    <property type="match status" value="1"/>
</dbReference>
<keyword evidence="5" id="KW-0679">Respiratory chain</keyword>
<feature type="compositionally biased region" description="Gly residues" evidence="6">
    <location>
        <begin position="595"/>
        <end position="618"/>
    </location>
</feature>
<feature type="transmembrane region" description="Helical" evidence="7">
    <location>
        <begin position="313"/>
        <end position="329"/>
    </location>
</feature>
<dbReference type="Proteomes" id="UP001596406">
    <property type="component" value="Unassembled WGS sequence"/>
</dbReference>
<feature type="transmembrane region" description="Helical" evidence="7">
    <location>
        <begin position="403"/>
        <end position="428"/>
    </location>
</feature>
<evidence type="ECO:0000259" key="8">
    <source>
        <dbReference type="PROSITE" id="PS50855"/>
    </source>
</evidence>
<feature type="transmembrane region" description="Helical" evidence="7">
    <location>
        <begin position="6"/>
        <end position="26"/>
    </location>
</feature>
<feature type="transmembrane region" description="Helical" evidence="7">
    <location>
        <begin position="478"/>
        <end position="505"/>
    </location>
</feature>
<feature type="transmembrane region" description="Helical" evidence="7">
    <location>
        <begin position="260"/>
        <end position="282"/>
    </location>
</feature>
<keyword evidence="3 7" id="KW-1133">Transmembrane helix</keyword>
<dbReference type="RefSeq" id="WP_368662149.1">
    <property type="nucleotide sequence ID" value="NZ_JARRAH010000001.1"/>
</dbReference>
<dbReference type="PANTHER" id="PTHR10422:SF18">
    <property type="entry name" value="CYTOCHROME C OXIDASE SUBUNIT 1"/>
    <property type="match status" value="1"/>
</dbReference>
<gene>
    <name evidence="9" type="ORF">ACFQHK_11085</name>
</gene>
<evidence type="ECO:0000256" key="6">
    <source>
        <dbReference type="SAM" id="MobiDB-lite"/>
    </source>
</evidence>
<dbReference type="EMBL" id="JBHSXM010000001">
    <property type="protein sequence ID" value="MFC6837048.1"/>
    <property type="molecule type" value="Genomic_DNA"/>
</dbReference>
<dbReference type="PROSITE" id="PS50855">
    <property type="entry name" value="COX1"/>
    <property type="match status" value="1"/>
</dbReference>
<dbReference type="InterPro" id="IPR023616">
    <property type="entry name" value="Cyt_c_oxase-like_su1_dom"/>
</dbReference>
<accession>A0ABD5UDS0</accession>
<name>A0ABD5UDS0_9EURY</name>
<evidence type="ECO:0000256" key="2">
    <source>
        <dbReference type="ARBA" id="ARBA00022692"/>
    </source>
</evidence>
<evidence type="ECO:0000256" key="1">
    <source>
        <dbReference type="ARBA" id="ARBA00004141"/>
    </source>
</evidence>
<evidence type="ECO:0000313" key="10">
    <source>
        <dbReference type="Proteomes" id="UP001596406"/>
    </source>
</evidence>
<evidence type="ECO:0000313" key="9">
    <source>
        <dbReference type="EMBL" id="MFC6837048.1"/>
    </source>
</evidence>
<dbReference type="InterPro" id="IPR036927">
    <property type="entry name" value="Cyt_c_oxase-like_su1_sf"/>
</dbReference>
<feature type="transmembrane region" description="Helical" evidence="7">
    <location>
        <begin position="372"/>
        <end position="391"/>
    </location>
</feature>
<comment type="caution">
    <text evidence="9">The sequence shown here is derived from an EMBL/GenBank/DDBJ whole genome shotgun (WGS) entry which is preliminary data.</text>
</comment>
<comment type="similarity">
    <text evidence="5">Belongs to the heme-copper respiratory oxidase family.</text>
</comment>
<keyword evidence="10" id="KW-1185">Reference proteome</keyword>
<feature type="transmembrane region" description="Helical" evidence="7">
    <location>
        <begin position="440"/>
        <end position="466"/>
    </location>
</feature>
<evidence type="ECO:0000256" key="5">
    <source>
        <dbReference type="RuleBase" id="RU000370"/>
    </source>
</evidence>
<feature type="transmembrane region" description="Helical" evidence="7">
    <location>
        <begin position="151"/>
        <end position="170"/>
    </location>
</feature>
<organism evidence="9 10">
    <name type="scientific">Halomarina ordinaria</name>
    <dbReference type="NCBI Taxonomy" id="3033939"/>
    <lineage>
        <taxon>Archaea</taxon>
        <taxon>Methanobacteriati</taxon>
        <taxon>Methanobacteriota</taxon>
        <taxon>Stenosarchaea group</taxon>
        <taxon>Halobacteria</taxon>
        <taxon>Halobacteriales</taxon>
        <taxon>Natronomonadaceae</taxon>
        <taxon>Halomarina</taxon>
    </lineage>
</organism>
<feature type="transmembrane region" description="Helical" evidence="7">
    <location>
        <begin position="118"/>
        <end position="139"/>
    </location>
</feature>
<feature type="transmembrane region" description="Helical" evidence="7">
    <location>
        <begin position="341"/>
        <end position="360"/>
    </location>
</feature>
<sequence length="618" mass="67949">MVSIDSIPGVVLGGVLLAALVAVGYLRRRRRTMADGGYPTPSERETELETEKPFGLVRWFTTVDHKDIGILYIVFGVVAALWGGTDAMMLRTELITPGKTIWGTETYNGLFTTHGVTMIFFFALPVFFGIANYFLPMLIGADDMSFPRINAIAFWLLPPSLVLVRGGLITEIIGKLLESVGLSALAYPLLALTPIDMSWTMYTPMSSSLANPQIDLALLGLHLSGIATTMGAINFIVTIFAERADDVEWANLDIFSWTMLTTSGIALFAFPVLGSAIIMLFLDRNFGTTFFALEGGGAILWQHLFWFWGHPEVYILVLPAFGLTSLILPKFSGRKLFGFKFIVYSTLAIGVLSFGVWAHHMFTTSVDPRVKASFMAVSIAIAIPSAVKTFNWMTTMWSGNIRLTAPMILIIGGIGTFIIGGVTGVFLASIPVDLVFHDTYYIVGHFHFIIMGIIAMSMVAASYYWFPILTRRMYDQRLAQVQAVLLIVGVTVSFTAMLVIGYLGLPRRYAYYPAEFTLLHQVATAGAYIIALSVFLWIVNFVQSARTGPLVMDADVWNLKESGQFTREWQWFERQLQERRGFERSTPRTPVAEDGGSGGSSDVGDGGEGGGGSDGRDD</sequence>
<keyword evidence="5" id="KW-0408">Iron</keyword>
<dbReference type="InterPro" id="IPR000883">
    <property type="entry name" value="Cyt_C_Oxase_1"/>
</dbReference>
<dbReference type="AlphaFoldDB" id="A0ABD5UDS0"/>